<dbReference type="EMBL" id="SNYJ01000001">
    <property type="protein sequence ID" value="TDQ42687.1"/>
    <property type="molecule type" value="Genomic_DNA"/>
</dbReference>
<dbReference type="PIRSF" id="PIRSF001434">
    <property type="entry name" value="CGS"/>
    <property type="match status" value="1"/>
</dbReference>
<comment type="similarity">
    <text evidence="2 9">Belongs to the trans-sulfuration enzymes family.</text>
</comment>
<comment type="cofactor">
    <cofactor evidence="1 9">
        <name>pyridoxal 5'-phosphate</name>
        <dbReference type="ChEBI" id="CHEBI:597326"/>
    </cofactor>
</comment>
<keyword evidence="11" id="KW-1185">Reference proteome</keyword>
<dbReference type="InterPro" id="IPR015422">
    <property type="entry name" value="PyrdxlP-dep_Trfase_small"/>
</dbReference>
<comment type="caution">
    <text evidence="10">The sequence shown here is derived from an EMBL/GenBank/DDBJ whole genome shotgun (WGS) entry which is preliminary data.</text>
</comment>
<evidence type="ECO:0000313" key="10">
    <source>
        <dbReference type="EMBL" id="TDQ42687.1"/>
    </source>
</evidence>
<dbReference type="GO" id="GO:0030170">
    <property type="term" value="F:pyridoxal phosphate binding"/>
    <property type="evidence" value="ECO:0007669"/>
    <property type="project" value="InterPro"/>
</dbReference>
<evidence type="ECO:0000256" key="9">
    <source>
        <dbReference type="RuleBase" id="RU362118"/>
    </source>
</evidence>
<evidence type="ECO:0000256" key="7">
    <source>
        <dbReference type="ARBA" id="ARBA00052699"/>
    </source>
</evidence>
<dbReference type="AlphaFoldDB" id="A0A4V3D657"/>
<comment type="catalytic activity">
    <reaction evidence="6">
        <text>L-homocysteine + H2O = 2-oxobutanoate + hydrogen sulfide + NH4(+) + H(+)</text>
        <dbReference type="Rhea" id="RHEA:14501"/>
        <dbReference type="ChEBI" id="CHEBI:15377"/>
        <dbReference type="ChEBI" id="CHEBI:15378"/>
        <dbReference type="ChEBI" id="CHEBI:16763"/>
        <dbReference type="ChEBI" id="CHEBI:28938"/>
        <dbReference type="ChEBI" id="CHEBI:29919"/>
        <dbReference type="ChEBI" id="CHEBI:58199"/>
        <dbReference type="EC" id="4.4.1.2"/>
    </reaction>
    <physiologicalReaction direction="left-to-right" evidence="6">
        <dbReference type="Rhea" id="RHEA:14502"/>
    </physiologicalReaction>
</comment>
<dbReference type="Gene3D" id="3.90.1150.10">
    <property type="entry name" value="Aspartate Aminotransferase, domain 1"/>
    <property type="match status" value="1"/>
</dbReference>
<dbReference type="GO" id="GO:0018826">
    <property type="term" value="F:methionine gamma-lyase activity"/>
    <property type="evidence" value="ECO:0007669"/>
    <property type="project" value="UniProtKB-EC"/>
</dbReference>
<accession>A0A4V3D657</accession>
<reference evidence="10 11" key="1">
    <citation type="submission" date="2019-03" db="EMBL/GenBank/DDBJ databases">
        <title>Genomic Encyclopedia of Type Strains, Phase IV (KMG-IV): sequencing the most valuable type-strain genomes for metagenomic binning, comparative biology and taxonomic classification.</title>
        <authorList>
            <person name="Goeker M."/>
        </authorList>
    </citation>
    <scope>NUCLEOTIDE SEQUENCE [LARGE SCALE GENOMIC DNA]</scope>
    <source>
        <strain evidence="10 11">DSM 28697</strain>
    </source>
</reference>
<proteinExistence type="inferred from homology"/>
<dbReference type="GO" id="GO:0005737">
    <property type="term" value="C:cytoplasm"/>
    <property type="evidence" value="ECO:0007669"/>
    <property type="project" value="TreeGrafter"/>
</dbReference>
<comment type="catalytic activity">
    <reaction evidence="7">
        <text>L-methionine + H2O = methanethiol + 2-oxobutanoate + NH4(+)</text>
        <dbReference type="Rhea" id="RHEA:23800"/>
        <dbReference type="ChEBI" id="CHEBI:15377"/>
        <dbReference type="ChEBI" id="CHEBI:16007"/>
        <dbReference type="ChEBI" id="CHEBI:16763"/>
        <dbReference type="ChEBI" id="CHEBI:28938"/>
        <dbReference type="ChEBI" id="CHEBI:57844"/>
        <dbReference type="EC" id="4.4.1.11"/>
    </reaction>
    <physiologicalReaction direction="left-to-right" evidence="7">
        <dbReference type="Rhea" id="RHEA:23801"/>
    </physiologicalReaction>
</comment>
<evidence type="ECO:0000256" key="4">
    <source>
        <dbReference type="ARBA" id="ARBA00047175"/>
    </source>
</evidence>
<dbReference type="Proteomes" id="UP000295632">
    <property type="component" value="Unassembled WGS sequence"/>
</dbReference>
<dbReference type="FunFam" id="3.40.640.10:FF:000046">
    <property type="entry name" value="Cystathionine gamma-lyase"/>
    <property type="match status" value="1"/>
</dbReference>
<dbReference type="PANTHER" id="PTHR11808">
    <property type="entry name" value="TRANS-SULFURATION ENZYME FAMILY MEMBER"/>
    <property type="match status" value="1"/>
</dbReference>
<dbReference type="InterPro" id="IPR000277">
    <property type="entry name" value="Cys/Met-Metab_PyrdxlP-dep_enz"/>
</dbReference>
<dbReference type="Pfam" id="PF01053">
    <property type="entry name" value="Cys_Met_Meta_PP"/>
    <property type="match status" value="1"/>
</dbReference>
<dbReference type="PANTHER" id="PTHR11808:SF80">
    <property type="entry name" value="CYSTATHIONINE GAMMA-LYASE"/>
    <property type="match status" value="1"/>
</dbReference>
<keyword evidence="3 8" id="KW-0663">Pyridoxal phosphate</keyword>
<dbReference type="GO" id="GO:0047982">
    <property type="term" value="F:homocysteine desulfhydrase activity"/>
    <property type="evidence" value="ECO:0007669"/>
    <property type="project" value="UniProtKB-EC"/>
</dbReference>
<dbReference type="InterPro" id="IPR015424">
    <property type="entry name" value="PyrdxlP-dep_Trfase"/>
</dbReference>
<dbReference type="GO" id="GO:0019346">
    <property type="term" value="P:transsulfuration"/>
    <property type="evidence" value="ECO:0007669"/>
    <property type="project" value="InterPro"/>
</dbReference>
<evidence type="ECO:0000313" key="11">
    <source>
        <dbReference type="Proteomes" id="UP000295632"/>
    </source>
</evidence>
<protein>
    <recommendedName>
        <fullName evidence="4">homocysteine desulfhydrase</fullName>
        <ecNumber evidence="4">4.4.1.2</ecNumber>
    </recommendedName>
    <alternativeName>
        <fullName evidence="5">Homocysteine desulfhydrase</fullName>
    </alternativeName>
</protein>
<dbReference type="EC" id="4.4.1.2" evidence="4"/>
<evidence type="ECO:0000256" key="5">
    <source>
        <dbReference type="ARBA" id="ARBA00047199"/>
    </source>
</evidence>
<name>A0A4V3D657_9BACI</name>
<feature type="modified residue" description="N6-(pyridoxal phosphate)lysine" evidence="8">
    <location>
        <position position="204"/>
    </location>
</feature>
<dbReference type="OrthoDB" id="9780685at2"/>
<dbReference type="InterPro" id="IPR054542">
    <property type="entry name" value="Cys_met_metab_PP"/>
</dbReference>
<evidence type="ECO:0000256" key="2">
    <source>
        <dbReference type="ARBA" id="ARBA00009077"/>
    </source>
</evidence>
<evidence type="ECO:0000256" key="3">
    <source>
        <dbReference type="ARBA" id="ARBA00022898"/>
    </source>
</evidence>
<dbReference type="InterPro" id="IPR015421">
    <property type="entry name" value="PyrdxlP-dep_Trfase_major"/>
</dbReference>
<dbReference type="PROSITE" id="PS00868">
    <property type="entry name" value="CYS_MET_METAB_PP"/>
    <property type="match status" value="1"/>
</dbReference>
<evidence type="ECO:0000256" key="1">
    <source>
        <dbReference type="ARBA" id="ARBA00001933"/>
    </source>
</evidence>
<organism evidence="10 11">
    <name type="scientific">Aureibacillus halotolerans</name>
    <dbReference type="NCBI Taxonomy" id="1508390"/>
    <lineage>
        <taxon>Bacteria</taxon>
        <taxon>Bacillati</taxon>
        <taxon>Bacillota</taxon>
        <taxon>Bacilli</taxon>
        <taxon>Bacillales</taxon>
        <taxon>Bacillaceae</taxon>
        <taxon>Aureibacillus</taxon>
    </lineage>
</organism>
<gene>
    <name evidence="10" type="ORF">EV213_101116</name>
</gene>
<evidence type="ECO:0000256" key="6">
    <source>
        <dbReference type="ARBA" id="ARBA00048780"/>
    </source>
</evidence>
<evidence type="ECO:0000256" key="8">
    <source>
        <dbReference type="PIRSR" id="PIRSR001434-2"/>
    </source>
</evidence>
<dbReference type="SUPFAM" id="SSF53383">
    <property type="entry name" value="PLP-dependent transferases"/>
    <property type="match status" value="1"/>
</dbReference>
<dbReference type="CDD" id="cd00614">
    <property type="entry name" value="CGS_like"/>
    <property type="match status" value="1"/>
</dbReference>
<sequence length="389" mass="43443">MEDSDSMICMQTIDENGQYHGAVATPIFQTSLFAQPDFETFTKVHQKERENFVYSRGVNPTVRALEIKLATLERAEECKCFASGMGAISATMLTLLQQGDHVLFLNTIYGPTRQLLDFLHRYGVSYDHSNPVKSDIERDIKPNTKVIYLESPSTNLMDVADLKAISTLAKQHNIVTVIDNTWSTPLFQKPLEFGIDLVLHSLTKYIGGHSDLIGGAVAGNRKTIDRIFEEGFLLTGSVLSPNDAFLVLRGLSTLPVRMKQHWENAKDVIAYLLHQPEVEHIFHPSQATGETKKIVQNQMKGFSGLLSFSIRDASFEDVRTFINAFTLFKIGVSWGGYESLVIAPIRENNAEKLRSENIPPGLIRLSIGLEGSALQINDLNKGFNALRNR</sequence>
<dbReference type="Gene3D" id="3.40.640.10">
    <property type="entry name" value="Type I PLP-dependent aspartate aminotransferase-like (Major domain)"/>
    <property type="match status" value="1"/>
</dbReference>